<evidence type="ECO:0000256" key="1">
    <source>
        <dbReference type="SAM" id="MobiDB-lite"/>
    </source>
</evidence>
<organism evidence="2 3">
    <name type="scientific">Gordonia phage Forza</name>
    <dbReference type="NCBI Taxonomy" id="2571247"/>
    <lineage>
        <taxon>Viruses</taxon>
        <taxon>Duplodnaviria</taxon>
        <taxon>Heunggongvirae</taxon>
        <taxon>Uroviricota</taxon>
        <taxon>Caudoviricetes</taxon>
        <taxon>Forzavirus</taxon>
        <taxon>Forzavirus forza</taxon>
    </lineage>
</organism>
<dbReference type="RefSeq" id="YP_010649023.1">
    <property type="nucleotide sequence ID" value="NC_070763.1"/>
</dbReference>
<name>A0A650EYA2_9CAUD</name>
<feature type="compositionally biased region" description="Basic and acidic residues" evidence="1">
    <location>
        <begin position="529"/>
        <end position="541"/>
    </location>
</feature>
<keyword evidence="3" id="KW-1185">Reference proteome</keyword>
<feature type="region of interest" description="Disordered" evidence="1">
    <location>
        <begin position="529"/>
        <end position="558"/>
    </location>
</feature>
<evidence type="ECO:0000313" key="2">
    <source>
        <dbReference type="EMBL" id="QGT55136.1"/>
    </source>
</evidence>
<reference evidence="2 3" key="1">
    <citation type="submission" date="2019-04" db="EMBL/GenBank/DDBJ databases">
        <authorList>
            <person name="Pope W.H."/>
            <person name="Garlena R.A."/>
            <person name="Russell D.A."/>
            <person name="Jacobs-Sera D."/>
            <person name="Hatfull G.F."/>
        </authorList>
    </citation>
    <scope>NUCLEOTIDE SEQUENCE [LARGE SCALE GENOMIC DNA]</scope>
</reference>
<proteinExistence type="predicted"/>
<accession>A0A650EYA2</accession>
<dbReference type="GeneID" id="77924540"/>
<dbReference type="KEGG" id="vg:77924540"/>
<evidence type="ECO:0000313" key="3">
    <source>
        <dbReference type="Proteomes" id="UP000423482"/>
    </source>
</evidence>
<gene>
    <name evidence="2" type="primary">175</name>
    <name evidence="2" type="ORF">SEA_FORZA_175</name>
</gene>
<feature type="compositionally biased region" description="Acidic residues" evidence="1">
    <location>
        <begin position="549"/>
        <end position="558"/>
    </location>
</feature>
<dbReference type="EMBL" id="MK814760">
    <property type="protein sequence ID" value="QGT55136.1"/>
    <property type="molecule type" value="Genomic_DNA"/>
</dbReference>
<sequence length="558" mass="62388">MGQIFKPRWRDDPMRWEVTSGTIFNILENNERDETAFEEGLYPSEIVNELVRLSRKYGEVESHDVAYDAVLLLTSTPSVMSLISALAGSKKAGASKSLIERGPVMYTNTGQVKLTEYGHEELKRIYGEFSKRVGIDIDRKSVDMNEPLLKWQPPSGWGITREENDKLPPKRETRSRLTYRQWLTMIYKESRVYVAAQEDLMAERPLKPGTPEAEKKERSIKSRHAQIKHVRLFAKLVLSGGPESVWMGKPIIPKDVHNDVESFYAAGKPGFNAQIVEASSLAWELWETDIVSLSEYADIREWVELKTVEERTFTEKAKALPEGIPTDDSDRPLVYRKASNRSEDASTKAIEQYDPFGVNQPMDFAASRMAQQIIDPGKFAQVNADGSLTHVRCDYSYSADNRDPGYVSYSRKTGSRCPNIAVTGTTRCEMHGGLLASPAETRAMIVASQMQAFALSGQAMATIADIMVHGQNETSRLRAAETILNRSGVIEGAEVDVRDARKEAASDGTSARDVVMDRLRKLANYEAAESAREEEAKKELDNDVVEGTVVEEGDEQTA</sequence>
<dbReference type="Proteomes" id="UP000423482">
    <property type="component" value="Segment"/>
</dbReference>
<protein>
    <submittedName>
        <fullName evidence="2">Uncharacterized protein</fullName>
    </submittedName>
</protein>